<evidence type="ECO:0000313" key="2">
    <source>
        <dbReference type="EMBL" id="BAC88752.1"/>
    </source>
</evidence>
<sequence>MTAMKANPKTVVLYLGMIGFIVLSFAAISSYGTTNLRAPQAIDGRYILAGPLVDRCFAEPPLLVVGQSGSYLGADIVPADAKKNLLTRALKGNGLLHGQIDGGRMRLEGKAALGTCKAPQTLALEGAVTDGLLQGEIRLAGQASSLTGQRKSE</sequence>
<dbReference type="OrthoDB" id="427285at2"/>
<organism evidence="2 3">
    <name type="scientific">Gloeobacter violaceus (strain ATCC 29082 / PCC 7421)</name>
    <dbReference type="NCBI Taxonomy" id="251221"/>
    <lineage>
        <taxon>Bacteria</taxon>
        <taxon>Bacillati</taxon>
        <taxon>Cyanobacteriota</taxon>
        <taxon>Cyanophyceae</taxon>
        <taxon>Gloeobacterales</taxon>
        <taxon>Gloeobacteraceae</taxon>
        <taxon>Gloeobacter</taxon>
    </lineage>
</organism>
<dbReference type="EnsemblBacteria" id="BAC88752">
    <property type="protein sequence ID" value="BAC88752"/>
    <property type="gene ID" value="BAC88752"/>
</dbReference>
<name>Q7NMF5_GLOVI</name>
<keyword evidence="1" id="KW-0472">Membrane</keyword>
<feature type="transmembrane region" description="Helical" evidence="1">
    <location>
        <begin position="12"/>
        <end position="32"/>
    </location>
</feature>
<keyword evidence="1" id="KW-0812">Transmembrane</keyword>
<keyword evidence="3" id="KW-1185">Reference proteome</keyword>
<reference evidence="2 3" key="2">
    <citation type="journal article" date="2003" name="DNA Res.">
        <title>Complete genome structure of Gloeobacter violaceus PCC 7421, a cyanobacterium that lacks thylakoids (supplement).</title>
        <authorList>
            <person name="Nakamura Y."/>
            <person name="Kaneko T."/>
            <person name="Sato S."/>
            <person name="Mimuro M."/>
            <person name="Miyashita H."/>
            <person name="Tsuchiya T."/>
            <person name="Sasamoto S."/>
            <person name="Watanabe A."/>
            <person name="Kawashima K."/>
            <person name="Kishida Y."/>
            <person name="Kiyokawa C."/>
            <person name="Kohara M."/>
            <person name="Matsumoto M."/>
            <person name="Matsuno A."/>
            <person name="Nakazaki N."/>
            <person name="Shimpo S."/>
            <person name="Takeuchi C."/>
            <person name="Yamada M."/>
            <person name="Tabata S."/>
        </authorList>
    </citation>
    <scope>NUCLEOTIDE SEQUENCE [LARGE SCALE GENOMIC DNA]</scope>
    <source>
        <strain evidence="3">ATCC 29082 / PCC 7421</strain>
    </source>
</reference>
<dbReference type="KEGG" id="gvi:gll0811"/>
<dbReference type="Proteomes" id="UP000000557">
    <property type="component" value="Chromosome"/>
</dbReference>
<dbReference type="AlphaFoldDB" id="Q7NMF5"/>
<proteinExistence type="predicted"/>
<keyword evidence="1" id="KW-1133">Transmembrane helix</keyword>
<dbReference type="EMBL" id="BA000045">
    <property type="protein sequence ID" value="BAC88752.1"/>
    <property type="molecule type" value="Genomic_DNA"/>
</dbReference>
<dbReference type="HOGENOM" id="CLU_1737960_0_0_3"/>
<dbReference type="STRING" id="251221.gene:10758288"/>
<gene>
    <name evidence="2" type="ordered locus">gll0811</name>
</gene>
<evidence type="ECO:0000256" key="1">
    <source>
        <dbReference type="SAM" id="Phobius"/>
    </source>
</evidence>
<reference evidence="2 3" key="1">
    <citation type="journal article" date="2003" name="DNA Res.">
        <title>Complete genome structure of Gloeobacter violaceus PCC 7421, a cyanobacterium that lacks thylakoids.</title>
        <authorList>
            <person name="Nakamura Y."/>
            <person name="Kaneko T."/>
            <person name="Sato S."/>
            <person name="Mimuro M."/>
            <person name="Miyashita H."/>
            <person name="Tsuchiya T."/>
            <person name="Sasamoto S."/>
            <person name="Watanabe A."/>
            <person name="Kawashima K."/>
            <person name="Kishida Y."/>
            <person name="Kiyokawa C."/>
            <person name="Kohara M."/>
            <person name="Matsumoto M."/>
            <person name="Matsuno A."/>
            <person name="Nakazaki N."/>
            <person name="Shimpo S."/>
            <person name="Takeuchi C."/>
            <person name="Yamada M."/>
            <person name="Tabata S."/>
        </authorList>
    </citation>
    <scope>NUCLEOTIDE SEQUENCE [LARGE SCALE GENOMIC DNA]</scope>
    <source>
        <strain evidence="3">ATCC 29082 / PCC 7421</strain>
    </source>
</reference>
<accession>Q7NMF5</accession>
<evidence type="ECO:0000313" key="3">
    <source>
        <dbReference type="Proteomes" id="UP000000557"/>
    </source>
</evidence>
<protein>
    <submittedName>
        <fullName evidence="2">Gll0811 protein</fullName>
    </submittedName>
</protein>
<dbReference type="InParanoid" id="Q7NMF5"/>